<evidence type="ECO:0000256" key="1">
    <source>
        <dbReference type="SAM" id="MobiDB-lite"/>
    </source>
</evidence>
<sequence>MGNKKQHRTDGVINSSEIRFPSSMKSFNTPTSEYSYTRGEHASKTAFQVPTRF</sequence>
<accession>A0A6N2ZTW1</accession>
<name>A0A6N2ZTW1_9CLOT</name>
<dbReference type="AlphaFoldDB" id="A0A6N2ZTW1"/>
<dbReference type="EMBL" id="CACRTV010000022">
    <property type="protein sequence ID" value="VYT82133.1"/>
    <property type="molecule type" value="Genomic_DNA"/>
</dbReference>
<reference evidence="2" key="1">
    <citation type="submission" date="2019-11" db="EMBL/GenBank/DDBJ databases">
        <authorList>
            <person name="Feng L."/>
        </authorList>
    </citation>
    <scope>NUCLEOTIDE SEQUENCE</scope>
    <source>
        <strain evidence="2">CParaputrificumLFYP93</strain>
    </source>
</reference>
<organism evidence="2">
    <name type="scientific">Clostridium paraputrificum</name>
    <dbReference type="NCBI Taxonomy" id="29363"/>
    <lineage>
        <taxon>Bacteria</taxon>
        <taxon>Bacillati</taxon>
        <taxon>Bacillota</taxon>
        <taxon>Clostridia</taxon>
        <taxon>Eubacteriales</taxon>
        <taxon>Clostridiaceae</taxon>
        <taxon>Clostridium</taxon>
    </lineage>
</organism>
<gene>
    <name evidence="2" type="ORF">CPLFYP93_00679</name>
</gene>
<dbReference type="RefSeq" id="WP_156559259.1">
    <property type="nucleotide sequence ID" value="NZ_CACRTV010000022.1"/>
</dbReference>
<protein>
    <submittedName>
        <fullName evidence="2">Uncharacterized protein</fullName>
    </submittedName>
</protein>
<proteinExistence type="predicted"/>
<feature type="compositionally biased region" description="Polar residues" evidence="1">
    <location>
        <begin position="12"/>
        <end position="35"/>
    </location>
</feature>
<feature type="region of interest" description="Disordered" evidence="1">
    <location>
        <begin position="1"/>
        <end position="53"/>
    </location>
</feature>
<evidence type="ECO:0000313" key="2">
    <source>
        <dbReference type="EMBL" id="VYT82133.1"/>
    </source>
</evidence>